<feature type="transmembrane region" description="Helical" evidence="1">
    <location>
        <begin position="147"/>
        <end position="167"/>
    </location>
</feature>
<evidence type="ECO:0000256" key="1">
    <source>
        <dbReference type="SAM" id="Phobius"/>
    </source>
</evidence>
<protein>
    <submittedName>
        <fullName evidence="2">Uncharacterized protein</fullName>
    </submittedName>
</protein>
<accession>A0A182MBW4</accession>
<dbReference type="Proteomes" id="UP000075883">
    <property type="component" value="Unassembled WGS sequence"/>
</dbReference>
<keyword evidence="1" id="KW-0472">Membrane</keyword>
<reference evidence="3" key="1">
    <citation type="submission" date="2013-09" db="EMBL/GenBank/DDBJ databases">
        <title>The Genome Sequence of Anopheles culicifacies species A.</title>
        <authorList>
            <consortium name="The Broad Institute Genomics Platform"/>
            <person name="Neafsey D.E."/>
            <person name="Besansky N."/>
            <person name="Howell P."/>
            <person name="Walton C."/>
            <person name="Young S.K."/>
            <person name="Zeng Q."/>
            <person name="Gargeya S."/>
            <person name="Fitzgerald M."/>
            <person name="Haas B."/>
            <person name="Abouelleil A."/>
            <person name="Allen A.W."/>
            <person name="Alvarado L."/>
            <person name="Arachchi H.M."/>
            <person name="Berlin A.M."/>
            <person name="Chapman S.B."/>
            <person name="Gainer-Dewar J."/>
            <person name="Goldberg J."/>
            <person name="Griggs A."/>
            <person name="Gujja S."/>
            <person name="Hansen M."/>
            <person name="Howarth C."/>
            <person name="Imamovic A."/>
            <person name="Ireland A."/>
            <person name="Larimer J."/>
            <person name="McCowan C."/>
            <person name="Murphy C."/>
            <person name="Pearson M."/>
            <person name="Poon T.W."/>
            <person name="Priest M."/>
            <person name="Roberts A."/>
            <person name="Saif S."/>
            <person name="Shea T."/>
            <person name="Sisk P."/>
            <person name="Sykes S."/>
            <person name="Wortman J."/>
            <person name="Nusbaum C."/>
            <person name="Birren B."/>
        </authorList>
    </citation>
    <scope>NUCLEOTIDE SEQUENCE [LARGE SCALE GENOMIC DNA]</scope>
    <source>
        <strain evidence="3">A-37</strain>
    </source>
</reference>
<reference evidence="2" key="2">
    <citation type="submission" date="2020-05" db="UniProtKB">
        <authorList>
            <consortium name="EnsemblMetazoa"/>
        </authorList>
    </citation>
    <scope>IDENTIFICATION</scope>
    <source>
        <strain evidence="2">A-37</strain>
    </source>
</reference>
<organism evidence="2 3">
    <name type="scientific">Anopheles culicifacies</name>
    <dbReference type="NCBI Taxonomy" id="139723"/>
    <lineage>
        <taxon>Eukaryota</taxon>
        <taxon>Metazoa</taxon>
        <taxon>Ecdysozoa</taxon>
        <taxon>Arthropoda</taxon>
        <taxon>Hexapoda</taxon>
        <taxon>Insecta</taxon>
        <taxon>Pterygota</taxon>
        <taxon>Neoptera</taxon>
        <taxon>Endopterygota</taxon>
        <taxon>Diptera</taxon>
        <taxon>Nematocera</taxon>
        <taxon>Culicoidea</taxon>
        <taxon>Culicidae</taxon>
        <taxon>Anophelinae</taxon>
        <taxon>Anopheles</taxon>
        <taxon>culicifacies species complex</taxon>
    </lineage>
</organism>
<keyword evidence="1" id="KW-1133">Transmembrane helix</keyword>
<dbReference type="AlphaFoldDB" id="A0A182MBW4"/>
<keyword evidence="1" id="KW-0812">Transmembrane</keyword>
<sequence length="233" mass="26612">MLCFVCGDNKRKVSSTKMATMPPFIKINYNNFGHNFVHSDPDLVCSRPPAFFSTLAVFSQVPPGSQQSTDYLAEPKLPERYTRLVYSPMICMSSRPSFVPSAFTGNRYHADRFRLSDSPSSSRPSQTGFFLSDMTRPLVDQFHETSITTWVILFVAMVATVSFRNIFASCLSVRCRYALLVILSIRWYYLFGSVSFEWLFVASATITECNRCQRSAVERWVCESERKERQMGA</sequence>
<evidence type="ECO:0000313" key="2">
    <source>
        <dbReference type="EnsemblMetazoa" id="ACUA014479-PA"/>
    </source>
</evidence>
<proteinExistence type="predicted"/>
<keyword evidence="3" id="KW-1185">Reference proteome</keyword>
<dbReference type="EMBL" id="AXCM01000791">
    <property type="status" value="NOT_ANNOTATED_CDS"/>
    <property type="molecule type" value="Genomic_DNA"/>
</dbReference>
<dbReference type="EnsemblMetazoa" id="ACUA014479-RA">
    <property type="protein sequence ID" value="ACUA014479-PA"/>
    <property type="gene ID" value="ACUA014479"/>
</dbReference>
<evidence type="ECO:0000313" key="3">
    <source>
        <dbReference type="Proteomes" id="UP000075883"/>
    </source>
</evidence>
<feature type="transmembrane region" description="Helical" evidence="1">
    <location>
        <begin position="179"/>
        <end position="201"/>
    </location>
</feature>
<dbReference type="VEuPathDB" id="VectorBase:ACUA014479"/>
<name>A0A182MBW4_9DIPT</name>